<name>A0ABU5ET37_9BACT</name>
<dbReference type="Gene3D" id="3.90.20.20">
    <property type="match status" value="1"/>
</dbReference>
<dbReference type="PANTHER" id="PTHR21237:SF23">
    <property type="entry name" value="GRPE PROTEIN HOMOLOG, MITOCHONDRIAL"/>
    <property type="match status" value="1"/>
</dbReference>
<dbReference type="InterPro" id="IPR013805">
    <property type="entry name" value="GrpE_CC"/>
</dbReference>
<keyword evidence="2 3" id="KW-0143">Chaperone</keyword>
<dbReference type="PROSITE" id="PS01071">
    <property type="entry name" value="GRPE"/>
    <property type="match status" value="1"/>
</dbReference>
<evidence type="ECO:0000256" key="3">
    <source>
        <dbReference type="HAMAP-Rule" id="MF_01151"/>
    </source>
</evidence>
<feature type="region of interest" description="Disordered" evidence="7">
    <location>
        <begin position="1"/>
        <end position="20"/>
    </location>
</feature>
<dbReference type="PANTHER" id="PTHR21237">
    <property type="entry name" value="GRPE PROTEIN"/>
    <property type="match status" value="1"/>
</dbReference>
<dbReference type="InterPro" id="IPR009012">
    <property type="entry name" value="GrpE_head"/>
</dbReference>
<dbReference type="SUPFAM" id="SSF51064">
    <property type="entry name" value="Head domain of nucleotide exchange factor GrpE"/>
    <property type="match status" value="1"/>
</dbReference>
<evidence type="ECO:0000256" key="5">
    <source>
        <dbReference type="RuleBase" id="RU004478"/>
    </source>
</evidence>
<comment type="subcellular location">
    <subcellularLocation>
        <location evidence="3">Cytoplasm</location>
    </subcellularLocation>
</comment>
<comment type="caution">
    <text evidence="8">The sequence shown here is derived from an EMBL/GenBank/DDBJ whole genome shotgun (WGS) entry which is preliminary data.</text>
</comment>
<proteinExistence type="inferred from homology"/>
<evidence type="ECO:0000256" key="4">
    <source>
        <dbReference type="RuleBase" id="RU000639"/>
    </source>
</evidence>
<dbReference type="PRINTS" id="PR00773">
    <property type="entry name" value="GRPEPROTEIN"/>
</dbReference>
<dbReference type="Pfam" id="PF01025">
    <property type="entry name" value="GrpE"/>
    <property type="match status" value="1"/>
</dbReference>
<dbReference type="Gene3D" id="2.30.22.10">
    <property type="entry name" value="Head domain of nucleotide exchange factor GrpE"/>
    <property type="match status" value="1"/>
</dbReference>
<gene>
    <name evidence="3" type="primary">grpE</name>
    <name evidence="8" type="ORF">R5W23_005616</name>
</gene>
<sequence>MADETPADATAEPTPPPAADAAELVAVRARLEATEAELSNYKLKLADFENTRKRLLRDAETDRKYAAEGVMRDLLPALDNLDRAVEAAKRAGDTGPLAVGVGATYTQFLDALKRHGVLRIVCEPGSPFDPNKHEAVMKQPGTEFPPDSVVQVLQHGFTLHERVLRPATVMVASE</sequence>
<dbReference type="Proteomes" id="UP001272242">
    <property type="component" value="Unassembled WGS sequence"/>
</dbReference>
<comment type="similarity">
    <text evidence="1 3 5">Belongs to the GrpE family.</text>
</comment>
<dbReference type="InterPro" id="IPR000740">
    <property type="entry name" value="GrpE"/>
</dbReference>
<dbReference type="CDD" id="cd00446">
    <property type="entry name" value="GrpE"/>
    <property type="match status" value="1"/>
</dbReference>
<keyword evidence="3" id="KW-0963">Cytoplasm</keyword>
<evidence type="ECO:0000313" key="8">
    <source>
        <dbReference type="EMBL" id="MDY3558498.1"/>
    </source>
</evidence>
<evidence type="ECO:0000256" key="1">
    <source>
        <dbReference type="ARBA" id="ARBA00009054"/>
    </source>
</evidence>
<keyword evidence="3 4" id="KW-0346">Stress response</keyword>
<evidence type="ECO:0000313" key="9">
    <source>
        <dbReference type="Proteomes" id="UP001272242"/>
    </source>
</evidence>
<evidence type="ECO:0000256" key="7">
    <source>
        <dbReference type="SAM" id="MobiDB-lite"/>
    </source>
</evidence>
<comment type="function">
    <text evidence="3 4">Participates actively in the response to hyperosmotic and heat shock by preventing the aggregation of stress-denatured proteins, in association with DnaK and GrpE. It is the nucleotide exchange factor for DnaK and may function as a thermosensor. Unfolded proteins bind initially to DnaJ; upon interaction with the DnaJ-bound protein, DnaK hydrolyzes its bound ATP, resulting in the formation of a stable complex. GrpE releases ADP from DnaK; ATP binding to DnaK triggers the release of the substrate protein, thus completing the reaction cycle. Several rounds of ATP-dependent interactions between DnaJ, DnaK and GrpE are required for fully efficient folding.</text>
</comment>
<accession>A0ABU5ET37</accession>
<dbReference type="SUPFAM" id="SSF58014">
    <property type="entry name" value="Coiled-coil domain of nucleotide exchange factor GrpE"/>
    <property type="match status" value="1"/>
</dbReference>
<feature type="coiled-coil region" evidence="6">
    <location>
        <begin position="24"/>
        <end position="58"/>
    </location>
</feature>
<protein>
    <recommendedName>
        <fullName evidence="3 4">Protein GrpE</fullName>
    </recommendedName>
    <alternativeName>
        <fullName evidence="3">HSP-70 cofactor</fullName>
    </alternativeName>
</protein>
<evidence type="ECO:0000256" key="6">
    <source>
        <dbReference type="SAM" id="Coils"/>
    </source>
</evidence>
<reference evidence="9" key="1">
    <citation type="journal article" date="2023" name="Mar. Drugs">
        <title>Gemmata algarum, a Novel Planctomycete Isolated from an Algal Mat, Displays Antimicrobial Activity.</title>
        <authorList>
            <person name="Kumar G."/>
            <person name="Kallscheuer N."/>
            <person name="Kashif M."/>
            <person name="Ahamad S."/>
            <person name="Jagadeeshwari U."/>
            <person name="Pannikurungottu S."/>
            <person name="Haufschild T."/>
            <person name="Kabuu M."/>
            <person name="Sasikala C."/>
            <person name="Jogler C."/>
            <person name="Ramana C."/>
        </authorList>
    </citation>
    <scope>NUCLEOTIDE SEQUENCE [LARGE SCALE GENOMIC DNA]</scope>
    <source>
        <strain evidence="9">JC673</strain>
    </source>
</reference>
<keyword evidence="6" id="KW-0175">Coiled coil</keyword>
<dbReference type="RefSeq" id="WP_261190075.1">
    <property type="nucleotide sequence ID" value="NZ_JAXBLV010000034.1"/>
</dbReference>
<comment type="subunit">
    <text evidence="3">Homodimer.</text>
</comment>
<evidence type="ECO:0000256" key="2">
    <source>
        <dbReference type="ARBA" id="ARBA00023186"/>
    </source>
</evidence>
<dbReference type="EMBL" id="JAXBLV010000034">
    <property type="protein sequence ID" value="MDY3558498.1"/>
    <property type="molecule type" value="Genomic_DNA"/>
</dbReference>
<keyword evidence="9" id="KW-1185">Reference proteome</keyword>
<dbReference type="HAMAP" id="MF_01151">
    <property type="entry name" value="GrpE"/>
    <property type="match status" value="1"/>
</dbReference>
<organism evidence="8 9">
    <name type="scientific">Gemmata algarum</name>
    <dbReference type="NCBI Taxonomy" id="2975278"/>
    <lineage>
        <taxon>Bacteria</taxon>
        <taxon>Pseudomonadati</taxon>
        <taxon>Planctomycetota</taxon>
        <taxon>Planctomycetia</taxon>
        <taxon>Gemmatales</taxon>
        <taxon>Gemmataceae</taxon>
        <taxon>Gemmata</taxon>
    </lineage>
</organism>